<gene>
    <name evidence="2" type="ORF">Pan54_04970</name>
</gene>
<name>A0A5C5X9G4_9PLAN</name>
<dbReference type="Proteomes" id="UP000316095">
    <property type="component" value="Unassembled WGS sequence"/>
</dbReference>
<proteinExistence type="predicted"/>
<reference evidence="2 3" key="1">
    <citation type="submission" date="2019-02" db="EMBL/GenBank/DDBJ databases">
        <title>Deep-cultivation of Planctomycetes and their phenomic and genomic characterization uncovers novel biology.</title>
        <authorList>
            <person name="Wiegand S."/>
            <person name="Jogler M."/>
            <person name="Boedeker C."/>
            <person name="Pinto D."/>
            <person name="Vollmers J."/>
            <person name="Rivas-Marin E."/>
            <person name="Kohn T."/>
            <person name="Peeters S.H."/>
            <person name="Heuer A."/>
            <person name="Rast P."/>
            <person name="Oberbeckmann S."/>
            <person name="Bunk B."/>
            <person name="Jeske O."/>
            <person name="Meyerdierks A."/>
            <person name="Storesund J.E."/>
            <person name="Kallscheuer N."/>
            <person name="Luecker S."/>
            <person name="Lage O.M."/>
            <person name="Pohl T."/>
            <person name="Merkel B.J."/>
            <person name="Hornburger P."/>
            <person name="Mueller R.-W."/>
            <person name="Bruemmer F."/>
            <person name="Labrenz M."/>
            <person name="Spormann A.M."/>
            <person name="Op Den Camp H."/>
            <person name="Overmann J."/>
            <person name="Amann R."/>
            <person name="Jetten M.S.M."/>
            <person name="Mascher T."/>
            <person name="Medema M.H."/>
            <person name="Devos D.P."/>
            <person name="Kaster A.-K."/>
            <person name="Ovreas L."/>
            <person name="Rohde M."/>
            <person name="Galperin M.Y."/>
            <person name="Jogler C."/>
        </authorList>
    </citation>
    <scope>NUCLEOTIDE SEQUENCE [LARGE SCALE GENOMIC DNA]</scope>
    <source>
        <strain evidence="2 3">Pan54</strain>
    </source>
</reference>
<evidence type="ECO:0000313" key="3">
    <source>
        <dbReference type="Proteomes" id="UP000316095"/>
    </source>
</evidence>
<feature type="compositionally biased region" description="Polar residues" evidence="1">
    <location>
        <begin position="1"/>
        <end position="10"/>
    </location>
</feature>
<sequence>MSQLTITGNVHFQKGKKGRKRLAEGNDREKPKGRLPRVTKLMALAIRFDQLIREGHVNDYAELARLGQVTRARMTQIMNLLNLAPDIQEAILFLPRVEQGGDPVTERELRDVVGVESWVEQQRIWD</sequence>
<comment type="caution">
    <text evidence="2">The sequence shown here is derived from an EMBL/GenBank/DDBJ whole genome shotgun (WGS) entry which is preliminary data.</text>
</comment>
<organism evidence="2 3">
    <name type="scientific">Rubinisphaera italica</name>
    <dbReference type="NCBI Taxonomy" id="2527969"/>
    <lineage>
        <taxon>Bacteria</taxon>
        <taxon>Pseudomonadati</taxon>
        <taxon>Planctomycetota</taxon>
        <taxon>Planctomycetia</taxon>
        <taxon>Planctomycetales</taxon>
        <taxon>Planctomycetaceae</taxon>
        <taxon>Rubinisphaera</taxon>
    </lineage>
</organism>
<dbReference type="AlphaFoldDB" id="A0A5C5X9G4"/>
<feature type="compositionally biased region" description="Basic and acidic residues" evidence="1">
    <location>
        <begin position="21"/>
        <end position="32"/>
    </location>
</feature>
<evidence type="ECO:0000313" key="2">
    <source>
        <dbReference type="EMBL" id="TWT59787.1"/>
    </source>
</evidence>
<accession>A0A5C5X9G4</accession>
<protein>
    <submittedName>
        <fullName evidence="2">Uncharacterized protein</fullName>
    </submittedName>
</protein>
<dbReference type="OrthoDB" id="285475at2"/>
<evidence type="ECO:0000256" key="1">
    <source>
        <dbReference type="SAM" id="MobiDB-lite"/>
    </source>
</evidence>
<feature type="region of interest" description="Disordered" evidence="1">
    <location>
        <begin position="1"/>
        <end position="34"/>
    </location>
</feature>
<dbReference type="RefSeq" id="WP_146501978.1">
    <property type="nucleotide sequence ID" value="NZ_SJPG01000001.1"/>
</dbReference>
<keyword evidence="3" id="KW-1185">Reference proteome</keyword>
<dbReference type="EMBL" id="SJPG01000001">
    <property type="protein sequence ID" value="TWT59787.1"/>
    <property type="molecule type" value="Genomic_DNA"/>
</dbReference>